<name>A0A8D8PUM0_9HEMI</name>
<organism evidence="1">
    <name type="scientific">Cacopsylla melanoneura</name>
    <dbReference type="NCBI Taxonomy" id="428564"/>
    <lineage>
        <taxon>Eukaryota</taxon>
        <taxon>Metazoa</taxon>
        <taxon>Ecdysozoa</taxon>
        <taxon>Arthropoda</taxon>
        <taxon>Hexapoda</taxon>
        <taxon>Insecta</taxon>
        <taxon>Pterygota</taxon>
        <taxon>Neoptera</taxon>
        <taxon>Paraneoptera</taxon>
        <taxon>Hemiptera</taxon>
        <taxon>Sternorrhyncha</taxon>
        <taxon>Psylloidea</taxon>
        <taxon>Psyllidae</taxon>
        <taxon>Psyllinae</taxon>
        <taxon>Cacopsylla</taxon>
    </lineage>
</organism>
<reference evidence="1" key="1">
    <citation type="submission" date="2021-05" db="EMBL/GenBank/DDBJ databases">
        <authorList>
            <person name="Alioto T."/>
            <person name="Alioto T."/>
            <person name="Gomez Garrido J."/>
        </authorList>
    </citation>
    <scope>NUCLEOTIDE SEQUENCE</scope>
</reference>
<dbReference type="AlphaFoldDB" id="A0A8D8PUM0"/>
<proteinExistence type="predicted"/>
<dbReference type="PROSITE" id="PS50143">
    <property type="entry name" value="BIR_REPEAT_2"/>
    <property type="match status" value="1"/>
</dbReference>
<dbReference type="CDD" id="cd00022">
    <property type="entry name" value="BIR"/>
    <property type="match status" value="1"/>
</dbReference>
<dbReference type="Pfam" id="PF00653">
    <property type="entry name" value="BIR"/>
    <property type="match status" value="1"/>
</dbReference>
<dbReference type="GO" id="GO:0072557">
    <property type="term" value="C:IPAF inflammasome complex"/>
    <property type="evidence" value="ECO:0007669"/>
    <property type="project" value="TreeGrafter"/>
</dbReference>
<dbReference type="GO" id="GO:0005524">
    <property type="term" value="F:ATP binding"/>
    <property type="evidence" value="ECO:0007669"/>
    <property type="project" value="TreeGrafter"/>
</dbReference>
<dbReference type="Gene3D" id="1.10.1170.10">
    <property type="entry name" value="Inhibitor Of Apoptosis Protein (2mihbC-IAP-1), Chain A"/>
    <property type="match status" value="1"/>
</dbReference>
<dbReference type="EMBL" id="HBUF01028978">
    <property type="protein sequence ID" value="CAG6613945.1"/>
    <property type="molecule type" value="Transcribed_RNA"/>
</dbReference>
<evidence type="ECO:0000313" key="1">
    <source>
        <dbReference type="EMBL" id="CAG6613943.1"/>
    </source>
</evidence>
<dbReference type="GO" id="GO:0042742">
    <property type="term" value="P:defense response to bacterium"/>
    <property type="evidence" value="ECO:0007669"/>
    <property type="project" value="TreeGrafter"/>
</dbReference>
<dbReference type="InterPro" id="IPR001370">
    <property type="entry name" value="BIR_rpt"/>
</dbReference>
<accession>A0A8D8PUM0</accession>
<dbReference type="InterPro" id="IPR028789">
    <property type="entry name" value="Naip"/>
</dbReference>
<dbReference type="EMBL" id="HBUF01028976">
    <property type="protein sequence ID" value="CAG6613940.1"/>
    <property type="molecule type" value="Transcribed_RNA"/>
</dbReference>
<dbReference type="EMBL" id="HBUF01028977">
    <property type="protein sequence ID" value="CAG6613943.1"/>
    <property type="molecule type" value="Transcribed_RNA"/>
</dbReference>
<sequence>MQHFNLRLNSFQHVKENFNVSVISLANAGFYFSGVVDEVICVSCRIRVYQWTEKDNPEIEHKTHSPLCRFPSCCKESLNYSLNMIDFKNKLDKIFFLKKKIIENNPLNYFDENAKQILTETFDQVMEKINLKSNFFYIKHNHLIDFCELSDCRNHGKYYKLPCNCQELLKNVELINTQVGIYYHFMMKEREDYYDDI</sequence>
<dbReference type="PANTHER" id="PTHR46914">
    <property type="entry name" value="BACULOVIRAL IAP REPEAT-CONTAINING PROTEIN 1"/>
    <property type="match status" value="1"/>
</dbReference>
<dbReference type="SUPFAM" id="SSF57924">
    <property type="entry name" value="Inhibitor of apoptosis (IAP) repeat"/>
    <property type="match status" value="1"/>
</dbReference>
<dbReference type="SMART" id="SM00238">
    <property type="entry name" value="BIR"/>
    <property type="match status" value="1"/>
</dbReference>
<dbReference type="PANTHER" id="PTHR46914:SF1">
    <property type="entry name" value="BACULOVIRAL IAP REPEAT-CONTAINING PROTEIN 1"/>
    <property type="match status" value="1"/>
</dbReference>
<dbReference type="GO" id="GO:0016045">
    <property type="term" value="P:detection of bacterium"/>
    <property type="evidence" value="ECO:0007669"/>
    <property type="project" value="TreeGrafter"/>
</dbReference>
<protein>
    <submittedName>
        <fullName evidence="1">E3 ubiquitin-protein ligase XIAP</fullName>
    </submittedName>
</protein>
<dbReference type="GO" id="GO:0043027">
    <property type="term" value="F:cysteine-type endopeptidase inhibitor activity involved in apoptotic process"/>
    <property type="evidence" value="ECO:0007669"/>
    <property type="project" value="InterPro"/>
</dbReference>
<dbReference type="GO" id="GO:0043066">
    <property type="term" value="P:negative regulation of apoptotic process"/>
    <property type="evidence" value="ECO:0007669"/>
    <property type="project" value="InterPro"/>
</dbReference>